<dbReference type="SUPFAM" id="SSF52540">
    <property type="entry name" value="P-loop containing nucleoside triphosphate hydrolases"/>
    <property type="match status" value="1"/>
</dbReference>
<keyword evidence="2" id="KW-1185">Reference proteome</keyword>
<proteinExistence type="predicted"/>
<gene>
    <name evidence="1" type="ORF">CQA76_02380</name>
</gene>
<dbReference type="InterPro" id="IPR027417">
    <property type="entry name" value="P-loop_NTPase"/>
</dbReference>
<accession>A0A4U7BLB6</accession>
<reference evidence="1 2" key="1">
    <citation type="submission" date="2018-05" db="EMBL/GenBank/DDBJ databases">
        <title>Novel Campyloabacter and Helicobacter Species and Strains.</title>
        <authorList>
            <person name="Mannion A.J."/>
            <person name="Shen Z."/>
            <person name="Fox J.G."/>
        </authorList>
    </citation>
    <scope>NUCLEOTIDE SEQUENCE [LARGE SCALE GENOMIC DNA]</scope>
    <source>
        <strain evidence="2">MIT17-670</strain>
    </source>
</reference>
<name>A0A4U7BLB6_9BACT</name>
<dbReference type="EMBL" id="NXMA01000003">
    <property type="protein sequence ID" value="TKX32823.1"/>
    <property type="molecule type" value="Genomic_DNA"/>
</dbReference>
<dbReference type="Gene3D" id="3.40.50.300">
    <property type="entry name" value="P-loop containing nucleotide triphosphate hydrolases"/>
    <property type="match status" value="1"/>
</dbReference>
<protein>
    <submittedName>
        <fullName evidence="1">DNA polymerase III subunit delta</fullName>
    </submittedName>
</protein>
<evidence type="ECO:0000313" key="2">
    <source>
        <dbReference type="Proteomes" id="UP000310353"/>
    </source>
</evidence>
<dbReference type="Pfam" id="PF13177">
    <property type="entry name" value="DNA_pol3_delta2"/>
    <property type="match status" value="1"/>
</dbReference>
<sequence>MFVSKIIISEDFESIKEEMIEQYGNNNLRFIPKIPVNEFLLDDARAVEKESYIAETNEKIIVLMAQNYRIEAQNFLLKLLEEPPSNIKFAIVVPSKNLLLPTIKSRLICEKRNIQKSKNSLNLKLDKMDLKILFEFLQKNENLDKNELIEKITLLAEQMIKIKDFNAKELEFFYEAYELAKLNAKSSLILTTLLLNFYTKK</sequence>
<evidence type="ECO:0000313" key="1">
    <source>
        <dbReference type="EMBL" id="TKX32823.1"/>
    </source>
</evidence>
<dbReference type="Proteomes" id="UP000310353">
    <property type="component" value="Unassembled WGS sequence"/>
</dbReference>
<dbReference type="RefSeq" id="WP_137621853.1">
    <property type="nucleotide sequence ID" value="NZ_NXMA01000003.1"/>
</dbReference>
<organism evidence="1 2">
    <name type="scientific">Campylobacter aviculae</name>
    <dbReference type="NCBI Taxonomy" id="2510190"/>
    <lineage>
        <taxon>Bacteria</taxon>
        <taxon>Pseudomonadati</taxon>
        <taxon>Campylobacterota</taxon>
        <taxon>Epsilonproteobacteria</taxon>
        <taxon>Campylobacterales</taxon>
        <taxon>Campylobacteraceae</taxon>
        <taxon>Campylobacter</taxon>
    </lineage>
</organism>
<comment type="caution">
    <text evidence="1">The sequence shown here is derived from an EMBL/GenBank/DDBJ whole genome shotgun (WGS) entry which is preliminary data.</text>
</comment>
<dbReference type="OrthoDB" id="9811073at2"/>
<dbReference type="AlphaFoldDB" id="A0A4U7BLB6"/>
<dbReference type="NCBIfam" id="NF006296">
    <property type="entry name" value="PRK08485.1"/>
    <property type="match status" value="1"/>
</dbReference>